<evidence type="ECO:0000313" key="2">
    <source>
        <dbReference type="Proteomes" id="UP000046155"/>
    </source>
</evidence>
<dbReference type="RefSeq" id="WP_232294529.1">
    <property type="nucleotide sequence ID" value="NZ_CDRZ01000291.1"/>
</dbReference>
<dbReference type="InterPro" id="IPR036866">
    <property type="entry name" value="RibonucZ/Hydroxyglut_hydro"/>
</dbReference>
<protein>
    <submittedName>
        <fullName evidence="1">Uncharacterized protein</fullName>
    </submittedName>
</protein>
<sequence length="170" mass="19654">MCFLGDSIFSIHTLEKYCLPYIYDIGESIKTMHSLLEIDADYFVISHDEDVLTRETLPYLVKRNLANIEKFQLQILELLKQPLTREDLVEHLTTNNDLVLNLMEYHIIFSTVSAFLKYLVDEELITYHVHTSRFAFPISLKRNHHSTLSGIGSDCCSHIIDDHITGLVIV</sequence>
<dbReference type="AlphaFoldDB" id="A0A0B7MS13"/>
<organism evidence="1 2">
    <name type="scientific">Syntrophaceticus schinkii</name>
    <dbReference type="NCBI Taxonomy" id="499207"/>
    <lineage>
        <taxon>Bacteria</taxon>
        <taxon>Bacillati</taxon>
        <taxon>Bacillota</taxon>
        <taxon>Clostridia</taxon>
        <taxon>Thermoanaerobacterales</taxon>
        <taxon>Thermoanaerobacterales Family III. Incertae Sedis</taxon>
        <taxon>Syntrophaceticus</taxon>
    </lineage>
</organism>
<proteinExistence type="predicted"/>
<accession>A0A0B7MS13</accession>
<dbReference type="Proteomes" id="UP000046155">
    <property type="component" value="Unassembled WGS sequence"/>
</dbReference>
<evidence type="ECO:0000313" key="1">
    <source>
        <dbReference type="EMBL" id="CEO90472.1"/>
    </source>
</evidence>
<gene>
    <name evidence="1" type="ORF">SSCH_90040</name>
</gene>
<reference evidence="2" key="1">
    <citation type="submission" date="2015-01" db="EMBL/GenBank/DDBJ databases">
        <authorList>
            <person name="Manzoor Shahid"/>
            <person name="Zubair Saima"/>
        </authorList>
    </citation>
    <scope>NUCLEOTIDE SEQUENCE [LARGE SCALE GENOMIC DNA]</scope>
    <source>
        <strain evidence="2">Sp3</strain>
    </source>
</reference>
<name>A0A0B7MS13_9FIRM</name>
<dbReference type="EMBL" id="CDRZ01000291">
    <property type="protein sequence ID" value="CEO90472.1"/>
    <property type="molecule type" value="Genomic_DNA"/>
</dbReference>
<dbReference type="SUPFAM" id="SSF56281">
    <property type="entry name" value="Metallo-hydrolase/oxidoreductase"/>
    <property type="match status" value="1"/>
</dbReference>
<keyword evidence="2" id="KW-1185">Reference proteome</keyword>